<comment type="caution">
    <text evidence="2">The sequence shown here is derived from an EMBL/GenBank/DDBJ whole genome shotgun (WGS) entry which is preliminary data.</text>
</comment>
<gene>
    <name evidence="2" type="ORF">E2C01_025982</name>
</gene>
<evidence type="ECO:0000313" key="2">
    <source>
        <dbReference type="EMBL" id="MPC32657.1"/>
    </source>
</evidence>
<accession>A0A5B7EH66</accession>
<keyword evidence="3" id="KW-1185">Reference proteome</keyword>
<keyword evidence="1" id="KW-0732">Signal</keyword>
<organism evidence="2 3">
    <name type="scientific">Portunus trituberculatus</name>
    <name type="common">Swimming crab</name>
    <name type="synonym">Neptunus trituberculatus</name>
    <dbReference type="NCBI Taxonomy" id="210409"/>
    <lineage>
        <taxon>Eukaryota</taxon>
        <taxon>Metazoa</taxon>
        <taxon>Ecdysozoa</taxon>
        <taxon>Arthropoda</taxon>
        <taxon>Crustacea</taxon>
        <taxon>Multicrustacea</taxon>
        <taxon>Malacostraca</taxon>
        <taxon>Eumalacostraca</taxon>
        <taxon>Eucarida</taxon>
        <taxon>Decapoda</taxon>
        <taxon>Pleocyemata</taxon>
        <taxon>Brachyura</taxon>
        <taxon>Eubrachyura</taxon>
        <taxon>Portunoidea</taxon>
        <taxon>Portunidae</taxon>
        <taxon>Portuninae</taxon>
        <taxon>Portunus</taxon>
    </lineage>
</organism>
<evidence type="ECO:0000256" key="1">
    <source>
        <dbReference type="SAM" id="SignalP"/>
    </source>
</evidence>
<feature type="chain" id="PRO_5022797767" evidence="1">
    <location>
        <begin position="25"/>
        <end position="273"/>
    </location>
</feature>
<dbReference type="EMBL" id="VSRR010002668">
    <property type="protein sequence ID" value="MPC32657.1"/>
    <property type="molecule type" value="Genomic_DNA"/>
</dbReference>
<dbReference type="Proteomes" id="UP000324222">
    <property type="component" value="Unassembled WGS sequence"/>
</dbReference>
<dbReference type="AlphaFoldDB" id="A0A5B7EH66"/>
<protein>
    <submittedName>
        <fullName evidence="2">Uncharacterized protein</fullName>
    </submittedName>
</protein>
<evidence type="ECO:0000313" key="3">
    <source>
        <dbReference type="Proteomes" id="UP000324222"/>
    </source>
</evidence>
<sequence length="273" mass="30348">MARITPPPPLLLMVLLPLALILEGAPNTTLAPDCPADVIVKEGVTRVVFTKETQLGIDTVWYVKPGSDIKSVHFVVVGSDGSHNTAWFPVDGCFNNDEWWDFTVGTWLHYFRFGFVLRFVSGECWKGCQFNTAPPELYSLTLVAHGNSSWRKFDCGSRHSIDHEWPDSLPPCMEHPSSIPTSLHTTAVMHSPSTSILGIVMVASQPGATSPHLQLTAGQGRDPDQDEEHIYYEIMPDLSERRVVVPLPTRDPEEPVYDDVMPERTVGSYSAVY</sequence>
<feature type="signal peptide" evidence="1">
    <location>
        <begin position="1"/>
        <end position="24"/>
    </location>
</feature>
<reference evidence="2 3" key="1">
    <citation type="submission" date="2019-05" db="EMBL/GenBank/DDBJ databases">
        <title>Another draft genome of Portunus trituberculatus and its Hox gene families provides insights of decapod evolution.</title>
        <authorList>
            <person name="Jeong J.-H."/>
            <person name="Song I."/>
            <person name="Kim S."/>
            <person name="Choi T."/>
            <person name="Kim D."/>
            <person name="Ryu S."/>
            <person name="Kim W."/>
        </authorList>
    </citation>
    <scope>NUCLEOTIDE SEQUENCE [LARGE SCALE GENOMIC DNA]</scope>
    <source>
        <tissue evidence="2">Muscle</tissue>
    </source>
</reference>
<proteinExistence type="predicted"/>
<name>A0A5B7EH66_PORTR</name>